<dbReference type="Proteomes" id="UP001345691">
    <property type="component" value="Unassembled WGS sequence"/>
</dbReference>
<feature type="compositionally biased region" description="Basic and acidic residues" evidence="1">
    <location>
        <begin position="960"/>
        <end position="973"/>
    </location>
</feature>
<evidence type="ECO:0000256" key="1">
    <source>
        <dbReference type="SAM" id="MobiDB-lite"/>
    </source>
</evidence>
<feature type="transmembrane region" description="Helical" evidence="2">
    <location>
        <begin position="251"/>
        <end position="271"/>
    </location>
</feature>
<comment type="caution">
    <text evidence="3">The sequence shown here is derived from an EMBL/GenBank/DDBJ whole genome shotgun (WGS) entry which is preliminary data.</text>
</comment>
<keyword evidence="4" id="KW-1185">Reference proteome</keyword>
<dbReference type="Pfam" id="PF13641">
    <property type="entry name" value="Glyco_tranf_2_3"/>
    <property type="match status" value="1"/>
</dbReference>
<keyword evidence="2" id="KW-0812">Transmembrane</keyword>
<feature type="region of interest" description="Disordered" evidence="1">
    <location>
        <begin position="713"/>
        <end position="911"/>
    </location>
</feature>
<dbReference type="EMBL" id="JAVRRF010000015">
    <property type="protein sequence ID" value="KAK5058103.1"/>
    <property type="molecule type" value="Genomic_DNA"/>
</dbReference>
<feature type="transmembrane region" description="Helical" evidence="2">
    <location>
        <begin position="606"/>
        <end position="625"/>
    </location>
</feature>
<gene>
    <name evidence="3" type="ORF">LTR69_007100</name>
</gene>
<feature type="transmembrane region" description="Helical" evidence="2">
    <location>
        <begin position="582"/>
        <end position="600"/>
    </location>
</feature>
<dbReference type="InterPro" id="IPR029044">
    <property type="entry name" value="Nucleotide-diphossugar_trans"/>
</dbReference>
<keyword evidence="2" id="KW-1133">Transmembrane helix</keyword>
<name>A0ABR0J7F7_9EURO</name>
<dbReference type="SUPFAM" id="SSF53448">
    <property type="entry name" value="Nucleotide-diphospho-sugar transferases"/>
    <property type="match status" value="1"/>
</dbReference>
<evidence type="ECO:0000256" key="2">
    <source>
        <dbReference type="SAM" id="Phobius"/>
    </source>
</evidence>
<protein>
    <recommendedName>
        <fullName evidence="5">Glycosyltransferase 2-like domain-containing protein</fullName>
    </recommendedName>
</protein>
<feature type="compositionally biased region" description="Low complexity" evidence="1">
    <location>
        <begin position="53"/>
        <end position="73"/>
    </location>
</feature>
<evidence type="ECO:0008006" key="5">
    <source>
        <dbReference type="Google" id="ProtNLM"/>
    </source>
</evidence>
<reference evidence="3 4" key="1">
    <citation type="submission" date="2023-08" db="EMBL/GenBank/DDBJ databases">
        <title>Black Yeasts Isolated from many extreme environments.</title>
        <authorList>
            <person name="Coleine C."/>
            <person name="Stajich J.E."/>
            <person name="Selbmann L."/>
        </authorList>
    </citation>
    <scope>NUCLEOTIDE SEQUENCE [LARGE SCALE GENOMIC DNA]</scope>
    <source>
        <strain evidence="3 4">CCFEE 6328</strain>
    </source>
</reference>
<dbReference type="Gene3D" id="3.90.550.10">
    <property type="entry name" value="Spore Coat Polysaccharide Biosynthesis Protein SpsA, Chain A"/>
    <property type="match status" value="1"/>
</dbReference>
<evidence type="ECO:0000313" key="3">
    <source>
        <dbReference type="EMBL" id="KAK5058103.1"/>
    </source>
</evidence>
<feature type="region of interest" description="Disordered" evidence="1">
    <location>
        <begin position="941"/>
        <end position="973"/>
    </location>
</feature>
<organism evidence="3 4">
    <name type="scientific">Exophiala sideris</name>
    <dbReference type="NCBI Taxonomy" id="1016849"/>
    <lineage>
        <taxon>Eukaryota</taxon>
        <taxon>Fungi</taxon>
        <taxon>Dikarya</taxon>
        <taxon>Ascomycota</taxon>
        <taxon>Pezizomycotina</taxon>
        <taxon>Eurotiomycetes</taxon>
        <taxon>Chaetothyriomycetidae</taxon>
        <taxon>Chaetothyriales</taxon>
        <taxon>Herpotrichiellaceae</taxon>
        <taxon>Exophiala</taxon>
    </lineage>
</organism>
<feature type="region of interest" description="Disordered" evidence="1">
    <location>
        <begin position="1"/>
        <end position="170"/>
    </location>
</feature>
<sequence>MTSNDDVKLPTQQQEQQQDNSVNDTLTHFRFPWEAYSPSPRVESTTRDGYFDSPNPTSTTQQPATTDTPQTSPHGPWTPGFHFPTKRGSDAKDFAVQPDDSIQRHGSTDAPSIGPSHSPKRRRSSISGIPIPPDALLSNKKRPLPLRRRSNSLPTASVPSLNPAPGRPEVRKVIFTPSPFRRDTLFPTDSIPKPLATFKGERLVEHPEEEFEELRRPSTRESVLSLERWHNLKTRASQKARSRPAQLLFEYSVYMFLLCFIYFVAVGRPLWKGAVWYMCYSVGALLVHYEPDPAPVSPDELASHIEKAGSTALIIPCYKSAAAIEATLQAALKTFPAENIYVVANGNSPTPLDETEDVIRPYKVNHIWVPIGSKIVAQFVGTYAAYKFQYVLMIDDDCLLPANFPIVSNRIQPGTKHGSIKCVGYTIKATGPNGSKGNAVQQLQDLEYKMAGMQRQFAGSWGSATFAHGAIALWEREFILKCFRHHPGFKISEDWYFGLVCRNLGGRVVMCSSVLVETEVPSGLFVGSGSRGGFGEMTVYKQRFYRWNFLFLFRMWHNLEHILFKWDLGVYSIGSKVYTFQMLYETFLYVTGPVLLPIAFVIKPRFMGMMTGIVMAMYFIIVNLFNEVSSNVVEEDEMLNGGVQITLRRKNEMVSRKIVLFYYPPYKFVLRMMNVVSVYYSAFKYAQYFATRHPSIIEDTQAVELVIESKKRAKSVAPPMPDRRPSFFRRLSLGRRKSSAVAHHDEGEKMPSRPKTAPVRGMSVTDHVPDQGVQHPVDGIDRRTSGVGPFSRRPSTAPAQRKSVVDQAVQQPRDGTDRRTSGIGPLSRRTSTAPEKRSSVTDQGVQHPVDDIDRRTSGVGPFSRRTPTASGKPMSVAEQAVQHPVDGTDRRTSGIGPFFRRTSTASGKRMSVTEQAVKDPIDGIERRTSGVSLFSKRTWSASGKRMSVVDQAVQQPRPSTDSERWHRDAKEVL</sequence>
<accession>A0ABR0J7F7</accession>
<feature type="compositionally biased region" description="Basic residues" evidence="1">
    <location>
        <begin position="139"/>
        <end position="150"/>
    </location>
</feature>
<keyword evidence="2" id="KW-0472">Membrane</keyword>
<proteinExistence type="predicted"/>
<evidence type="ECO:0000313" key="4">
    <source>
        <dbReference type="Proteomes" id="UP001345691"/>
    </source>
</evidence>
<feature type="compositionally biased region" description="Basic and acidic residues" evidence="1">
    <location>
        <begin position="742"/>
        <end position="751"/>
    </location>
</feature>